<dbReference type="EC" id="2.7.11.1" evidence="2"/>
<dbReference type="Gene3D" id="3.30.200.20">
    <property type="entry name" value="Phosphorylase Kinase, domain 1"/>
    <property type="match status" value="1"/>
</dbReference>
<proteinExistence type="predicted"/>
<dbReference type="AlphaFoldDB" id="A0A1A0MLY6"/>
<comment type="catalytic activity">
    <reaction evidence="13">
        <text>L-seryl-[protein] + ATP = O-phospho-L-seryl-[protein] + ADP + H(+)</text>
        <dbReference type="Rhea" id="RHEA:17989"/>
        <dbReference type="Rhea" id="RHEA-COMP:9863"/>
        <dbReference type="Rhea" id="RHEA-COMP:11604"/>
        <dbReference type="ChEBI" id="CHEBI:15378"/>
        <dbReference type="ChEBI" id="CHEBI:29999"/>
        <dbReference type="ChEBI" id="CHEBI:30616"/>
        <dbReference type="ChEBI" id="CHEBI:83421"/>
        <dbReference type="ChEBI" id="CHEBI:456216"/>
        <dbReference type="EC" id="2.7.11.1"/>
    </reaction>
</comment>
<dbReference type="GO" id="GO:0080090">
    <property type="term" value="P:regulation of primary metabolic process"/>
    <property type="evidence" value="ECO:0007669"/>
    <property type="project" value="UniProtKB-ARBA"/>
</dbReference>
<dbReference type="PANTHER" id="PTHR43289:SF6">
    <property type="entry name" value="SERINE_THREONINE-PROTEIN KINASE NEKL-3"/>
    <property type="match status" value="1"/>
</dbReference>
<keyword evidence="10" id="KW-1133">Transmembrane helix</keyword>
<feature type="region of interest" description="Disordered" evidence="15">
    <location>
        <begin position="279"/>
        <end position="318"/>
    </location>
</feature>
<dbReference type="OrthoDB" id="9762169at2"/>
<dbReference type="InterPro" id="IPR008271">
    <property type="entry name" value="Ser/Thr_kinase_AS"/>
</dbReference>
<keyword evidence="11" id="KW-0472">Membrane</keyword>
<evidence type="ECO:0000256" key="8">
    <source>
        <dbReference type="ARBA" id="ARBA00022777"/>
    </source>
</evidence>
<accession>A0A1A0MLY6</accession>
<evidence type="ECO:0000256" key="15">
    <source>
        <dbReference type="SAM" id="MobiDB-lite"/>
    </source>
</evidence>
<evidence type="ECO:0000256" key="14">
    <source>
        <dbReference type="PROSITE-ProRule" id="PRU10141"/>
    </source>
</evidence>
<feature type="region of interest" description="Disordered" evidence="15">
    <location>
        <begin position="345"/>
        <end position="386"/>
    </location>
</feature>
<feature type="compositionally biased region" description="Low complexity" evidence="15">
    <location>
        <begin position="280"/>
        <end position="299"/>
    </location>
</feature>
<keyword evidence="4 17" id="KW-0723">Serine/threonine-protein kinase</keyword>
<evidence type="ECO:0000256" key="9">
    <source>
        <dbReference type="ARBA" id="ARBA00022840"/>
    </source>
</evidence>
<dbReference type="CDD" id="cd14014">
    <property type="entry name" value="STKc_PknB_like"/>
    <property type="match status" value="1"/>
</dbReference>
<keyword evidence="3" id="KW-1003">Cell membrane</keyword>
<dbReference type="PROSITE" id="PS50011">
    <property type="entry name" value="PROTEIN_KINASE_DOM"/>
    <property type="match status" value="1"/>
</dbReference>
<name>A0A1A0MLY6_MYCMU</name>
<dbReference type="GO" id="GO:0005524">
    <property type="term" value="F:ATP binding"/>
    <property type="evidence" value="ECO:0007669"/>
    <property type="project" value="UniProtKB-UniRule"/>
</dbReference>
<organism evidence="17 18">
    <name type="scientific">Mycolicibacterium mucogenicum</name>
    <name type="common">Mycobacterium mucogenicum</name>
    <dbReference type="NCBI Taxonomy" id="56689"/>
    <lineage>
        <taxon>Bacteria</taxon>
        <taxon>Bacillati</taxon>
        <taxon>Actinomycetota</taxon>
        <taxon>Actinomycetes</taxon>
        <taxon>Mycobacteriales</taxon>
        <taxon>Mycobacteriaceae</taxon>
        <taxon>Mycolicibacterium</taxon>
    </lineage>
</organism>
<dbReference type="GO" id="GO:0005886">
    <property type="term" value="C:plasma membrane"/>
    <property type="evidence" value="ECO:0007669"/>
    <property type="project" value="UniProtKB-SubCell"/>
</dbReference>
<evidence type="ECO:0000313" key="18">
    <source>
        <dbReference type="Proteomes" id="UP000093962"/>
    </source>
</evidence>
<dbReference type="SMART" id="SM00220">
    <property type="entry name" value="S_TKc"/>
    <property type="match status" value="1"/>
</dbReference>
<feature type="binding site" evidence="14">
    <location>
        <position position="41"/>
    </location>
    <ligand>
        <name>ATP</name>
        <dbReference type="ChEBI" id="CHEBI:30616"/>
    </ligand>
</feature>
<dbReference type="InterPro" id="IPR026954">
    <property type="entry name" value="PknH-like_Extracell"/>
</dbReference>
<keyword evidence="6" id="KW-0812">Transmembrane</keyword>
<evidence type="ECO:0000256" key="11">
    <source>
        <dbReference type="ARBA" id="ARBA00023136"/>
    </source>
</evidence>
<dbReference type="PROSITE" id="PS00108">
    <property type="entry name" value="PROTEIN_KINASE_ST"/>
    <property type="match status" value="1"/>
</dbReference>
<evidence type="ECO:0000259" key="16">
    <source>
        <dbReference type="PROSITE" id="PS50011"/>
    </source>
</evidence>
<comment type="catalytic activity">
    <reaction evidence="12">
        <text>L-threonyl-[protein] + ATP = O-phospho-L-threonyl-[protein] + ADP + H(+)</text>
        <dbReference type="Rhea" id="RHEA:46608"/>
        <dbReference type="Rhea" id="RHEA-COMP:11060"/>
        <dbReference type="Rhea" id="RHEA-COMP:11605"/>
        <dbReference type="ChEBI" id="CHEBI:15378"/>
        <dbReference type="ChEBI" id="CHEBI:30013"/>
        <dbReference type="ChEBI" id="CHEBI:30616"/>
        <dbReference type="ChEBI" id="CHEBI:61977"/>
        <dbReference type="ChEBI" id="CHEBI:456216"/>
        <dbReference type="EC" id="2.7.11.1"/>
    </reaction>
</comment>
<evidence type="ECO:0000256" key="7">
    <source>
        <dbReference type="ARBA" id="ARBA00022741"/>
    </source>
</evidence>
<dbReference type="SUPFAM" id="SSF56112">
    <property type="entry name" value="Protein kinase-like (PK-like)"/>
    <property type="match status" value="1"/>
</dbReference>
<keyword evidence="7 14" id="KW-0547">Nucleotide-binding</keyword>
<evidence type="ECO:0000256" key="5">
    <source>
        <dbReference type="ARBA" id="ARBA00022679"/>
    </source>
</evidence>
<comment type="caution">
    <text evidence="17">The sequence shown here is derived from an EMBL/GenBank/DDBJ whole genome shotgun (WGS) entry which is preliminary data.</text>
</comment>
<dbReference type="Pfam" id="PF14032">
    <property type="entry name" value="PknH_C"/>
    <property type="match status" value="1"/>
</dbReference>
<evidence type="ECO:0000256" key="6">
    <source>
        <dbReference type="ARBA" id="ARBA00022692"/>
    </source>
</evidence>
<keyword evidence="8 17" id="KW-0418">Kinase</keyword>
<evidence type="ECO:0000256" key="13">
    <source>
        <dbReference type="ARBA" id="ARBA00048679"/>
    </source>
</evidence>
<dbReference type="InterPro" id="IPR011009">
    <property type="entry name" value="Kinase-like_dom_sf"/>
</dbReference>
<dbReference type="Gene3D" id="1.10.510.10">
    <property type="entry name" value="Transferase(Phosphotransferase) domain 1"/>
    <property type="match status" value="1"/>
</dbReference>
<protein>
    <recommendedName>
        <fullName evidence="2">non-specific serine/threonine protein kinase</fullName>
        <ecNumber evidence="2">2.7.11.1</ecNumber>
    </recommendedName>
</protein>
<dbReference type="RefSeq" id="WP_064859359.1">
    <property type="nucleotide sequence ID" value="NZ_LZSF01000147.1"/>
</dbReference>
<feature type="compositionally biased region" description="Pro residues" evidence="15">
    <location>
        <begin position="373"/>
        <end position="383"/>
    </location>
</feature>
<evidence type="ECO:0000256" key="2">
    <source>
        <dbReference type="ARBA" id="ARBA00012513"/>
    </source>
</evidence>
<dbReference type="EMBL" id="LZSF01000147">
    <property type="protein sequence ID" value="OBA86440.1"/>
    <property type="molecule type" value="Genomic_DNA"/>
</dbReference>
<dbReference type="InterPro" id="IPR000719">
    <property type="entry name" value="Prot_kinase_dom"/>
</dbReference>
<feature type="compositionally biased region" description="Low complexity" evidence="15">
    <location>
        <begin position="348"/>
        <end position="360"/>
    </location>
</feature>
<gene>
    <name evidence="17" type="ORF">A5642_22620</name>
</gene>
<dbReference type="InterPro" id="IPR017441">
    <property type="entry name" value="Protein_kinase_ATP_BS"/>
</dbReference>
<evidence type="ECO:0000256" key="4">
    <source>
        <dbReference type="ARBA" id="ARBA00022527"/>
    </source>
</evidence>
<dbReference type="Gene3D" id="3.40.1000.70">
    <property type="entry name" value="PknH-like extracellular domain"/>
    <property type="match status" value="1"/>
</dbReference>
<evidence type="ECO:0000313" key="17">
    <source>
        <dbReference type="EMBL" id="OBA86440.1"/>
    </source>
</evidence>
<dbReference type="PANTHER" id="PTHR43289">
    <property type="entry name" value="MITOGEN-ACTIVATED PROTEIN KINASE KINASE KINASE 20-RELATED"/>
    <property type="match status" value="1"/>
</dbReference>
<feature type="domain" description="Protein kinase" evidence="16">
    <location>
        <begin position="12"/>
        <end position="279"/>
    </location>
</feature>
<dbReference type="Proteomes" id="UP000093962">
    <property type="component" value="Unassembled WGS sequence"/>
</dbReference>
<dbReference type="InterPro" id="IPR038232">
    <property type="entry name" value="PknH-like_Extracell_sf"/>
</dbReference>
<evidence type="ECO:0000256" key="1">
    <source>
        <dbReference type="ARBA" id="ARBA00004162"/>
    </source>
</evidence>
<dbReference type="GO" id="GO:0004674">
    <property type="term" value="F:protein serine/threonine kinase activity"/>
    <property type="evidence" value="ECO:0007669"/>
    <property type="project" value="UniProtKB-KW"/>
</dbReference>
<sequence>MPLLSGSTFAQFKIVKLLGAGAMGQVYLAEHPRLPKRTALKLLPWEWSADQDYRARFTREADLASTLWHPHIVGVHDRGEANGQLWISMDYVDGSDAARLLADRYPAGMPAEEVVRIVTAVASALDYAHKQGLLHRDVKPANIMLTHLDSDGEQRILLTDFGIARSIHDISGLTQTNMTVGTVAYCAPEQLLGEDIDGRADQYALAAAAYHMLAGTPLFSNSNPAVVISRHLNTEAPAFADTRPDLAGFDPVFAAALAKQPENRFNRCSDFALALSEQMSPTGRSATAAPTTPAPVRRSSLTSDAPPSENPVPKPRGRTWVLIGGATLAIAAVAATAWAVSKQSPLDTSSPAIAPSSTPIAQPPPTAMTTTSPLPPPPPPPQTLSPDAIDRVLLTADRLSNVLGVDVTNEPSGGVAGILAMNSSSYGTSDHSRQVTPRSCVGIAFTGEHDVFSPAGPPDMKTETFGSLYQTSSKGPYQLSQTAAVFPSAEAALDFMNSSQVQWGACGNSEVQVNLGFENGRGFTTGPAQRDGDLLTISMASPPGLNSADACQQAMGVKLNVVTEARICETPDSITPGNGADPDWAKPDAEHVVGCVNPIWDHDDGLTGTHLAPANHALGLGGHCRVARAIGICRPDRGYRFRALGGLHRRGAQPRCREVL</sequence>
<evidence type="ECO:0000256" key="12">
    <source>
        <dbReference type="ARBA" id="ARBA00047899"/>
    </source>
</evidence>
<evidence type="ECO:0000256" key="3">
    <source>
        <dbReference type="ARBA" id="ARBA00022475"/>
    </source>
</evidence>
<dbReference type="PROSITE" id="PS00107">
    <property type="entry name" value="PROTEIN_KINASE_ATP"/>
    <property type="match status" value="1"/>
</dbReference>
<keyword evidence="9 14" id="KW-0067">ATP-binding</keyword>
<keyword evidence="5" id="KW-0808">Transferase</keyword>
<dbReference type="Pfam" id="PF00069">
    <property type="entry name" value="Pkinase"/>
    <property type="match status" value="1"/>
</dbReference>
<evidence type="ECO:0000256" key="10">
    <source>
        <dbReference type="ARBA" id="ARBA00022989"/>
    </source>
</evidence>
<comment type="subcellular location">
    <subcellularLocation>
        <location evidence="1">Cell membrane</location>
        <topology evidence="1">Single-pass membrane protein</topology>
    </subcellularLocation>
</comment>
<reference evidence="17 18" key="1">
    <citation type="submission" date="2016-06" db="EMBL/GenBank/DDBJ databases">
        <authorList>
            <person name="Kjaerup R.B."/>
            <person name="Dalgaard T.S."/>
            <person name="Juul-Madsen H.R."/>
        </authorList>
    </citation>
    <scope>NUCLEOTIDE SEQUENCE [LARGE SCALE GENOMIC DNA]</scope>
    <source>
        <strain evidence="17 18">1199456.5</strain>
    </source>
</reference>